<dbReference type="RefSeq" id="WP_089231493.1">
    <property type="nucleotide sequence ID" value="NZ_FZOY01000001.1"/>
</dbReference>
<dbReference type="Proteomes" id="UP000198426">
    <property type="component" value="Unassembled WGS sequence"/>
</dbReference>
<feature type="transmembrane region" description="Helical" evidence="1">
    <location>
        <begin position="205"/>
        <end position="226"/>
    </location>
</feature>
<name>A0A239DHU8_9RHOB</name>
<evidence type="ECO:0000313" key="2">
    <source>
        <dbReference type="EMBL" id="SNS31849.1"/>
    </source>
</evidence>
<dbReference type="OrthoDB" id="9791166at2"/>
<gene>
    <name evidence="2" type="ORF">SAMN05421757_101833</name>
</gene>
<dbReference type="InterPro" id="IPR005625">
    <property type="entry name" value="PepSY-ass_TM"/>
</dbReference>
<dbReference type="Pfam" id="PF03929">
    <property type="entry name" value="PepSY_TM"/>
    <property type="match status" value="1"/>
</dbReference>
<dbReference type="PANTHER" id="PTHR34219:SF1">
    <property type="entry name" value="PEPSY DOMAIN-CONTAINING PROTEIN"/>
    <property type="match status" value="1"/>
</dbReference>
<proteinExistence type="predicted"/>
<feature type="transmembrane region" description="Helical" evidence="1">
    <location>
        <begin position="379"/>
        <end position="401"/>
    </location>
</feature>
<keyword evidence="3" id="KW-1185">Reference proteome</keyword>
<organism evidence="2 3">
    <name type="scientific">Tropicimonas sediminicola</name>
    <dbReference type="NCBI Taxonomy" id="1031541"/>
    <lineage>
        <taxon>Bacteria</taxon>
        <taxon>Pseudomonadati</taxon>
        <taxon>Pseudomonadota</taxon>
        <taxon>Alphaproteobacteria</taxon>
        <taxon>Rhodobacterales</taxon>
        <taxon>Roseobacteraceae</taxon>
        <taxon>Tropicimonas</taxon>
    </lineage>
</organism>
<keyword evidence="1" id="KW-0472">Membrane</keyword>
<accession>A0A239DHU8</accession>
<protein>
    <submittedName>
        <fullName evidence="2">Uncharacterized iron-regulated membrane protein</fullName>
    </submittedName>
</protein>
<sequence length="466" mass="50561">MTDITHGANAPADTRAASKYYLVAWRWHFYAGLYVIPFLLMLAMTGLTMLWISWGAGLAAERMAVPPGDTTMAVSTLQQAAETAVPGGRAVQYIEPLAKDRVAVFSVENANGTTGVALDPYTGDVLHSFPWRAGWYDFANDVHGTLLLGTLGDRMIEIAASLAVVLIATGLYLNWPRNGSGWRNALVPQLDARGRSFWKSLHGALGTWVSLILMLFLLSGLSWAGIWGERIVQAWNTFPAEKWGAPLSDATHAEMNHEGSHEVPWTLEQTPMPSSGSLAGTDAIADTVTVDSIAEFARTLGFAGRFQISLPQDETGVWTISHDSMSNDGPNPAADRTLHIDQYTGNVLADVRYSDYSAYAKAMAWGIAFHEGDMGVWNLVLNTIVCLSVLVISLTGLVMWWKRRPARAGRLAAPPMPRDVPLWKGAAALVVLLGVLFPMAGISIAVVVLLDLTLLRAVPVLRRILS</sequence>
<dbReference type="EMBL" id="FZOY01000001">
    <property type="protein sequence ID" value="SNS31849.1"/>
    <property type="molecule type" value="Genomic_DNA"/>
</dbReference>
<keyword evidence="1" id="KW-1133">Transmembrane helix</keyword>
<evidence type="ECO:0000256" key="1">
    <source>
        <dbReference type="SAM" id="Phobius"/>
    </source>
</evidence>
<dbReference type="AlphaFoldDB" id="A0A239DHU8"/>
<keyword evidence="1" id="KW-0812">Transmembrane</keyword>
<feature type="transmembrane region" description="Helical" evidence="1">
    <location>
        <begin position="421"/>
        <end position="454"/>
    </location>
</feature>
<dbReference type="PANTHER" id="PTHR34219">
    <property type="entry name" value="IRON-REGULATED INNER MEMBRANE PROTEIN-RELATED"/>
    <property type="match status" value="1"/>
</dbReference>
<reference evidence="2 3" key="1">
    <citation type="submission" date="2017-06" db="EMBL/GenBank/DDBJ databases">
        <authorList>
            <person name="Kim H.J."/>
            <person name="Triplett B.A."/>
        </authorList>
    </citation>
    <scope>NUCLEOTIDE SEQUENCE [LARGE SCALE GENOMIC DNA]</scope>
    <source>
        <strain evidence="2 3">DSM 29339</strain>
    </source>
</reference>
<evidence type="ECO:0000313" key="3">
    <source>
        <dbReference type="Proteomes" id="UP000198426"/>
    </source>
</evidence>
<feature type="transmembrane region" description="Helical" evidence="1">
    <location>
        <begin position="155"/>
        <end position="175"/>
    </location>
</feature>
<feature type="transmembrane region" description="Helical" evidence="1">
    <location>
        <begin position="29"/>
        <end position="54"/>
    </location>
</feature>